<protein>
    <submittedName>
        <fullName evidence="3">SRPBCC domain-containing protein</fullName>
    </submittedName>
</protein>
<dbReference type="InterPro" id="IPR013538">
    <property type="entry name" value="ASHA1/2-like_C"/>
</dbReference>
<organism evidence="3 4">
    <name type="scientific">Aeromicrobium piscarium</name>
    <dbReference type="NCBI Taxonomy" id="2590901"/>
    <lineage>
        <taxon>Bacteria</taxon>
        <taxon>Bacillati</taxon>
        <taxon>Actinomycetota</taxon>
        <taxon>Actinomycetes</taxon>
        <taxon>Propionibacteriales</taxon>
        <taxon>Nocardioidaceae</taxon>
        <taxon>Aeromicrobium</taxon>
    </lineage>
</organism>
<dbReference type="SUPFAM" id="SSF55961">
    <property type="entry name" value="Bet v1-like"/>
    <property type="match status" value="1"/>
</dbReference>
<dbReference type="RefSeq" id="WP_143913720.1">
    <property type="nucleotide sequence ID" value="NZ_VLNT01000008.1"/>
</dbReference>
<reference evidence="3 4" key="1">
    <citation type="submission" date="2019-07" db="EMBL/GenBank/DDBJ databases">
        <authorList>
            <person name="Zhao L.H."/>
        </authorList>
    </citation>
    <scope>NUCLEOTIDE SEQUENCE [LARGE SCALE GENOMIC DNA]</scope>
    <source>
        <strain evidence="3 4">Co35</strain>
    </source>
</reference>
<sequence length="146" mass="15994">MTPAEFTLTRILDAPVERVWEAWTDPDQLARWHHPVGVSTPRETVNVDLREGGFYSYTMVADETGETYPTGGTYLTVEPPHRLVFTWGVPGDPVEEQPVVSLSLNTAGDSTELTLHVAGIAGKPGDDGVYDGWNEALDSLKTHLDS</sequence>
<evidence type="ECO:0000313" key="4">
    <source>
        <dbReference type="Proteomes" id="UP000316988"/>
    </source>
</evidence>
<dbReference type="Gene3D" id="3.30.530.20">
    <property type="match status" value="1"/>
</dbReference>
<dbReference type="OrthoDB" id="3365660at2"/>
<accession>A0A554S8C1</accession>
<dbReference type="InterPro" id="IPR023393">
    <property type="entry name" value="START-like_dom_sf"/>
</dbReference>
<comment type="similarity">
    <text evidence="1">Belongs to the AHA1 family.</text>
</comment>
<dbReference type="EMBL" id="VLNT01000008">
    <property type="protein sequence ID" value="TSD62608.1"/>
    <property type="molecule type" value="Genomic_DNA"/>
</dbReference>
<dbReference type="AlphaFoldDB" id="A0A554S8C1"/>
<evidence type="ECO:0000313" key="3">
    <source>
        <dbReference type="EMBL" id="TSD62608.1"/>
    </source>
</evidence>
<evidence type="ECO:0000256" key="1">
    <source>
        <dbReference type="ARBA" id="ARBA00006817"/>
    </source>
</evidence>
<dbReference type="Proteomes" id="UP000316988">
    <property type="component" value="Unassembled WGS sequence"/>
</dbReference>
<feature type="domain" description="Activator of Hsp90 ATPase homologue 1/2-like C-terminal" evidence="2">
    <location>
        <begin position="13"/>
        <end position="144"/>
    </location>
</feature>
<gene>
    <name evidence="3" type="ORF">FNM00_11685</name>
</gene>
<proteinExistence type="inferred from homology"/>
<name>A0A554S8C1_9ACTN</name>
<evidence type="ECO:0000259" key="2">
    <source>
        <dbReference type="Pfam" id="PF08327"/>
    </source>
</evidence>
<keyword evidence="4" id="KW-1185">Reference proteome</keyword>
<comment type="caution">
    <text evidence="3">The sequence shown here is derived from an EMBL/GenBank/DDBJ whole genome shotgun (WGS) entry which is preliminary data.</text>
</comment>
<dbReference type="Pfam" id="PF08327">
    <property type="entry name" value="AHSA1"/>
    <property type="match status" value="1"/>
</dbReference>
<dbReference type="CDD" id="cd07814">
    <property type="entry name" value="SRPBCC_CalC_Aha1-like"/>
    <property type="match status" value="1"/>
</dbReference>